<organism evidence="4">
    <name type="scientific">Phelipanche aegyptiaca</name>
    <dbReference type="NCBI Taxonomy" id="99112"/>
    <lineage>
        <taxon>Eukaryota</taxon>
        <taxon>Viridiplantae</taxon>
        <taxon>Streptophyta</taxon>
        <taxon>Embryophyta</taxon>
        <taxon>Tracheophyta</taxon>
        <taxon>Spermatophyta</taxon>
        <taxon>Magnoliopsida</taxon>
        <taxon>eudicotyledons</taxon>
        <taxon>Gunneridae</taxon>
        <taxon>Pentapetalae</taxon>
        <taxon>asterids</taxon>
        <taxon>lamiids</taxon>
        <taxon>Lamiales</taxon>
        <taxon>Orobanchaceae</taxon>
        <taxon>Orobancheae</taxon>
        <taxon>Phelipanche</taxon>
    </lineage>
</organism>
<dbReference type="InterPro" id="IPR000073">
    <property type="entry name" value="AB_hydrolase_1"/>
</dbReference>
<protein>
    <submittedName>
        <fullName evidence="4">KAI2d3</fullName>
    </submittedName>
</protein>
<reference evidence="4" key="1">
    <citation type="submission" date="2017-06" db="EMBL/GenBank/DDBJ databases">
        <title>Convergent evolution of strigolactone perception enabled host detection in parasitic plants.</title>
        <authorList>
            <person name="Conn C.E."/>
            <person name="Bythell-Douglas R."/>
            <person name="Neumann D."/>
            <person name="Yoshida S."/>
            <person name="Whittington B."/>
            <person name="Westwood J.H."/>
            <person name="Shirasu K."/>
            <person name="Bond C.S."/>
            <person name="Dyer K.A."/>
            <person name="Nelson D.C."/>
        </authorList>
    </citation>
    <scope>NUCLEOTIDE SEQUENCE</scope>
</reference>
<dbReference type="FunFam" id="3.40.50.1820:FF:000042">
    <property type="entry name" value="probable strigolactone esterase DAD2"/>
    <property type="match status" value="1"/>
</dbReference>
<dbReference type="GO" id="GO:0016787">
    <property type="term" value="F:hydrolase activity"/>
    <property type="evidence" value="ECO:0007669"/>
    <property type="project" value="UniProtKB-KW"/>
</dbReference>
<name>A0A2U8XQ49_9LAMI</name>
<feature type="domain" description="AB hydrolase-1" evidence="3">
    <location>
        <begin position="23"/>
        <end position="256"/>
    </location>
</feature>
<dbReference type="PANTHER" id="PTHR43039">
    <property type="entry name" value="ESTERASE-RELATED"/>
    <property type="match status" value="1"/>
</dbReference>
<dbReference type="SMR" id="A0A2U8XQ49"/>
<dbReference type="Gene3D" id="3.40.50.1820">
    <property type="entry name" value="alpha/beta hydrolase"/>
    <property type="match status" value="1"/>
</dbReference>
<evidence type="ECO:0000259" key="3">
    <source>
        <dbReference type="Pfam" id="PF12697"/>
    </source>
</evidence>
<dbReference type="ESTHER" id="9lami-a0a2u8xq49">
    <property type="family name" value="RsbQ-like"/>
</dbReference>
<evidence type="ECO:0000256" key="1">
    <source>
        <dbReference type="ARBA" id="ARBA00008645"/>
    </source>
</evidence>
<keyword evidence="2" id="KW-0378">Hydrolase</keyword>
<dbReference type="SUPFAM" id="SSF53474">
    <property type="entry name" value="alpha/beta-Hydrolases"/>
    <property type="match status" value="1"/>
</dbReference>
<proteinExistence type="inferred from homology"/>
<dbReference type="EMBL" id="MF359000">
    <property type="protein sequence ID" value="AWN64529.1"/>
    <property type="molecule type" value="Genomic_DNA"/>
</dbReference>
<accession>A0A2U8XQ49</accession>
<dbReference type="AlphaFoldDB" id="A0A2U8XQ49"/>
<evidence type="ECO:0000313" key="4">
    <source>
        <dbReference type="EMBL" id="AWN64529.1"/>
    </source>
</evidence>
<comment type="similarity">
    <text evidence="1">Belongs to the AB hydrolase superfamily.</text>
</comment>
<evidence type="ECO:0000256" key="2">
    <source>
        <dbReference type="ARBA" id="ARBA00022801"/>
    </source>
</evidence>
<dbReference type="Pfam" id="PF12697">
    <property type="entry name" value="Abhydrolase_6"/>
    <property type="match status" value="1"/>
</dbReference>
<dbReference type="ESTHER" id="phera-PrKAI2d3">
    <property type="family name" value="RsbQ-like"/>
</dbReference>
<sequence>MNINRDIGAAHNVNVLGSGETTVVLAHGFGTDQSVWKYLAPHLVDNFRVVLFDNMGAGTTNPDYFDFDRYATLEGYADDLIAILDGFTAGKCIYVGHSLSAMAGAYASILRPDLFHKLIMISTSPRSLNSADYKGGFEQKDLDQLLDAMVTNFESLVSGMAPLAIGGDMDSTVVQEFSRTLFNVRPDIALSVVRTIHTYDMRPFLGHVTVPCHILHSCKDWVVPPAVAEYIHQNLGGKSIVEMMPSEGHLPHLSMPGITVPILLRHIQHDIADAN</sequence>
<dbReference type="InterPro" id="IPR029058">
    <property type="entry name" value="AB_hydrolase_fold"/>
</dbReference>